<keyword evidence="4 7" id="KW-0812">Transmembrane</keyword>
<name>A0ABV8S4P9_9BACL</name>
<evidence type="ECO:0000313" key="10">
    <source>
        <dbReference type="Proteomes" id="UP001595755"/>
    </source>
</evidence>
<comment type="subcellular location">
    <subcellularLocation>
        <location evidence="1">Cell membrane</location>
        <topology evidence="1">Multi-pass membrane protein</topology>
    </subcellularLocation>
</comment>
<sequence>MELNMKDYFKVVRRRWWLIAAIVALACGATATYDYYFPNAIYEANSKLIVTNSGQNSMTARPDMNEINSNIMLIETYKEIIATPAIMEKVVQQYPDIRMDAAKLSESVRVESSKGSQVMSISIQDPSLDQAVMIVNAVAEVFKQEVPQIMSVNNITILSEAKKSDHSHPVSYGMLMKSLIAFGLSLFLALGLVFLLEFLDDSIKTEEDVELYLGLPTLANVTRIRKARVQKNTEGSKKKRVGESIHVGIHR</sequence>
<dbReference type="Pfam" id="PF02706">
    <property type="entry name" value="Wzz"/>
    <property type="match status" value="1"/>
</dbReference>
<dbReference type="RefSeq" id="WP_204600741.1">
    <property type="nucleotide sequence ID" value="NZ_JBHSED010000003.1"/>
</dbReference>
<comment type="caution">
    <text evidence="9">The sequence shown here is derived from an EMBL/GenBank/DDBJ whole genome shotgun (WGS) entry which is preliminary data.</text>
</comment>
<proteinExistence type="inferred from homology"/>
<gene>
    <name evidence="9" type="ORF">ACFO1S_02910</name>
</gene>
<dbReference type="PANTHER" id="PTHR32309">
    <property type="entry name" value="TYROSINE-PROTEIN KINASE"/>
    <property type="match status" value="1"/>
</dbReference>
<feature type="transmembrane region" description="Helical" evidence="7">
    <location>
        <begin position="174"/>
        <end position="196"/>
    </location>
</feature>
<keyword evidence="6 7" id="KW-0472">Membrane</keyword>
<feature type="domain" description="Polysaccharide chain length determinant N-terminal" evidence="8">
    <location>
        <begin position="2"/>
        <end position="93"/>
    </location>
</feature>
<dbReference type="InterPro" id="IPR003856">
    <property type="entry name" value="LPS_length_determ_N"/>
</dbReference>
<protein>
    <submittedName>
        <fullName evidence="9">YveK family protein</fullName>
    </submittedName>
</protein>
<evidence type="ECO:0000259" key="8">
    <source>
        <dbReference type="Pfam" id="PF02706"/>
    </source>
</evidence>
<evidence type="ECO:0000313" key="9">
    <source>
        <dbReference type="EMBL" id="MFC4302392.1"/>
    </source>
</evidence>
<dbReference type="Proteomes" id="UP001595755">
    <property type="component" value="Unassembled WGS sequence"/>
</dbReference>
<dbReference type="PROSITE" id="PS51257">
    <property type="entry name" value="PROKAR_LIPOPROTEIN"/>
    <property type="match status" value="1"/>
</dbReference>
<evidence type="ECO:0000256" key="6">
    <source>
        <dbReference type="ARBA" id="ARBA00023136"/>
    </source>
</evidence>
<evidence type="ECO:0000256" key="5">
    <source>
        <dbReference type="ARBA" id="ARBA00022989"/>
    </source>
</evidence>
<evidence type="ECO:0000256" key="1">
    <source>
        <dbReference type="ARBA" id="ARBA00004651"/>
    </source>
</evidence>
<dbReference type="InterPro" id="IPR050445">
    <property type="entry name" value="Bact_polysacc_biosynth/exp"/>
</dbReference>
<comment type="similarity">
    <text evidence="2">Belongs to the CpsC/CapA family.</text>
</comment>
<evidence type="ECO:0000256" key="3">
    <source>
        <dbReference type="ARBA" id="ARBA00022475"/>
    </source>
</evidence>
<keyword evidence="5 7" id="KW-1133">Transmembrane helix</keyword>
<dbReference type="PANTHER" id="PTHR32309:SF13">
    <property type="entry name" value="FERRIC ENTEROBACTIN TRANSPORT PROTEIN FEPE"/>
    <property type="match status" value="1"/>
</dbReference>
<evidence type="ECO:0000256" key="7">
    <source>
        <dbReference type="SAM" id="Phobius"/>
    </source>
</evidence>
<accession>A0ABV8S4P9</accession>
<keyword evidence="3" id="KW-1003">Cell membrane</keyword>
<reference evidence="10" key="1">
    <citation type="journal article" date="2019" name="Int. J. Syst. Evol. Microbiol.">
        <title>The Global Catalogue of Microorganisms (GCM) 10K type strain sequencing project: providing services to taxonomists for standard genome sequencing and annotation.</title>
        <authorList>
            <consortium name="The Broad Institute Genomics Platform"/>
            <consortium name="The Broad Institute Genome Sequencing Center for Infectious Disease"/>
            <person name="Wu L."/>
            <person name="Ma J."/>
        </authorList>
    </citation>
    <scope>NUCLEOTIDE SEQUENCE [LARGE SCALE GENOMIC DNA]</scope>
    <source>
        <strain evidence="10">CGMCC 4.1641</strain>
    </source>
</reference>
<keyword evidence="10" id="KW-1185">Reference proteome</keyword>
<organism evidence="9 10">
    <name type="scientific">Cohnella boryungensis</name>
    <dbReference type="NCBI Taxonomy" id="768479"/>
    <lineage>
        <taxon>Bacteria</taxon>
        <taxon>Bacillati</taxon>
        <taxon>Bacillota</taxon>
        <taxon>Bacilli</taxon>
        <taxon>Bacillales</taxon>
        <taxon>Paenibacillaceae</taxon>
        <taxon>Cohnella</taxon>
    </lineage>
</organism>
<dbReference type="EMBL" id="JBHSED010000003">
    <property type="protein sequence ID" value="MFC4302392.1"/>
    <property type="molecule type" value="Genomic_DNA"/>
</dbReference>
<evidence type="ECO:0000256" key="4">
    <source>
        <dbReference type="ARBA" id="ARBA00022692"/>
    </source>
</evidence>
<evidence type="ECO:0000256" key="2">
    <source>
        <dbReference type="ARBA" id="ARBA00006683"/>
    </source>
</evidence>